<organism evidence="2 3">
    <name type="scientific">Janibacter limosus</name>
    <dbReference type="NCBI Taxonomy" id="53458"/>
    <lineage>
        <taxon>Bacteria</taxon>
        <taxon>Bacillati</taxon>
        <taxon>Actinomycetota</taxon>
        <taxon>Actinomycetes</taxon>
        <taxon>Micrococcales</taxon>
        <taxon>Intrasporangiaceae</taxon>
        <taxon>Janibacter</taxon>
    </lineage>
</organism>
<dbReference type="Proteomes" id="UP000290408">
    <property type="component" value="Chromosome"/>
</dbReference>
<dbReference type="AlphaFoldDB" id="A0A4P6MXA2"/>
<gene>
    <name evidence="2" type="ORF">EXU32_08235</name>
</gene>
<keyword evidence="3" id="KW-1185">Reference proteome</keyword>
<name>A0A4P6MXA2_9MICO</name>
<proteinExistence type="predicted"/>
<feature type="region of interest" description="Disordered" evidence="1">
    <location>
        <begin position="1"/>
        <end position="24"/>
    </location>
</feature>
<dbReference type="EMBL" id="CP036164">
    <property type="protein sequence ID" value="QBF46240.1"/>
    <property type="molecule type" value="Genomic_DNA"/>
</dbReference>
<dbReference type="RefSeq" id="WP_130629464.1">
    <property type="nucleotide sequence ID" value="NZ_CP036164.1"/>
</dbReference>
<dbReference type="OrthoDB" id="560250at2"/>
<evidence type="ECO:0000313" key="3">
    <source>
        <dbReference type="Proteomes" id="UP000290408"/>
    </source>
</evidence>
<sequence length="64" mass="7312">MDMNINNERVPAMAHEASRRTGSETRLLRAHEIIDQMRATMTDADRAAMRTDLAEMYDEYGLPA</sequence>
<dbReference type="KEGG" id="jli:EXU32_08235"/>
<evidence type="ECO:0000313" key="2">
    <source>
        <dbReference type="EMBL" id="QBF46240.1"/>
    </source>
</evidence>
<evidence type="ECO:0000256" key="1">
    <source>
        <dbReference type="SAM" id="MobiDB-lite"/>
    </source>
</evidence>
<protein>
    <submittedName>
        <fullName evidence="2">Uncharacterized protein</fullName>
    </submittedName>
</protein>
<accession>A0A4P6MXA2</accession>
<reference evidence="2 3" key="1">
    <citation type="submission" date="2019-02" db="EMBL/GenBank/DDBJ databases">
        <title>Genomic data mining of an Antarctic deep-sea actinobacterium, Janibacterlimosus P3-3-X1.</title>
        <authorList>
            <person name="Liao L."/>
            <person name="Chen B."/>
        </authorList>
    </citation>
    <scope>NUCLEOTIDE SEQUENCE [LARGE SCALE GENOMIC DNA]</scope>
    <source>
        <strain evidence="2 3">P3-3-X1</strain>
    </source>
</reference>